<evidence type="ECO:0000256" key="5">
    <source>
        <dbReference type="ARBA" id="ARBA00022777"/>
    </source>
</evidence>
<feature type="domain" description="Protein kinase" evidence="8">
    <location>
        <begin position="7"/>
        <end position="267"/>
    </location>
</feature>
<dbReference type="Proteomes" id="UP001500556">
    <property type="component" value="Unassembled WGS sequence"/>
</dbReference>
<evidence type="ECO:0000256" key="3">
    <source>
        <dbReference type="ARBA" id="ARBA00022679"/>
    </source>
</evidence>
<keyword evidence="4 7" id="KW-0547">Nucleotide-binding</keyword>
<dbReference type="PROSITE" id="PS50011">
    <property type="entry name" value="PROTEIN_KINASE_DOM"/>
    <property type="match status" value="1"/>
</dbReference>
<dbReference type="InterPro" id="IPR017441">
    <property type="entry name" value="Protein_kinase_ATP_BS"/>
</dbReference>
<dbReference type="Gene3D" id="3.30.200.20">
    <property type="entry name" value="Phosphorylase Kinase, domain 1"/>
    <property type="match status" value="1"/>
</dbReference>
<dbReference type="InterPro" id="IPR011009">
    <property type="entry name" value="Kinase-like_dom_sf"/>
</dbReference>
<dbReference type="EMBL" id="BAABLO010000004">
    <property type="protein sequence ID" value="GAA4715211.1"/>
    <property type="molecule type" value="Genomic_DNA"/>
</dbReference>
<dbReference type="InterPro" id="IPR000719">
    <property type="entry name" value="Prot_kinase_dom"/>
</dbReference>
<evidence type="ECO:0000259" key="8">
    <source>
        <dbReference type="PROSITE" id="PS50011"/>
    </source>
</evidence>
<dbReference type="RefSeq" id="WP_345501542.1">
    <property type="nucleotide sequence ID" value="NZ_BAABLO010000004.1"/>
</dbReference>
<reference evidence="10" key="1">
    <citation type="journal article" date="2019" name="Int. J. Syst. Evol. Microbiol.">
        <title>The Global Catalogue of Microorganisms (GCM) 10K type strain sequencing project: providing services to taxonomists for standard genome sequencing and annotation.</title>
        <authorList>
            <consortium name="The Broad Institute Genomics Platform"/>
            <consortium name="The Broad Institute Genome Sequencing Center for Infectious Disease"/>
            <person name="Wu L."/>
            <person name="Ma J."/>
        </authorList>
    </citation>
    <scope>NUCLEOTIDE SEQUENCE [LARGE SCALE GENOMIC DNA]</scope>
    <source>
        <strain evidence="10">JCM 18961</strain>
    </source>
</reference>
<keyword evidence="10" id="KW-1185">Reference proteome</keyword>
<evidence type="ECO:0000256" key="2">
    <source>
        <dbReference type="ARBA" id="ARBA00022527"/>
    </source>
</evidence>
<dbReference type="SUPFAM" id="SSF56112">
    <property type="entry name" value="Protein kinase-like (PK-like)"/>
    <property type="match status" value="1"/>
</dbReference>
<organism evidence="9 10">
    <name type="scientific">Pedococcus ginsenosidimutans</name>
    <dbReference type="NCBI Taxonomy" id="490570"/>
    <lineage>
        <taxon>Bacteria</taxon>
        <taxon>Bacillati</taxon>
        <taxon>Actinomycetota</taxon>
        <taxon>Actinomycetes</taxon>
        <taxon>Micrococcales</taxon>
        <taxon>Intrasporangiaceae</taxon>
        <taxon>Pedococcus</taxon>
    </lineage>
</organism>
<keyword evidence="6 7" id="KW-0067">ATP-binding</keyword>
<sequence length="268" mass="28706">MDGIGGYAFVREIGRGVHGRVFLATPPPRVEAPEGHVAVKVFSADATDEGFELMARRLHAYADLASSRLVHLHETGLDGHTAFLSMRFEPSGSLGGPTLAVDRAERVRAVARAARAAHELHEAGVVHRGIRPANILLAPRGALLSEPAVAQVLSRAEHLTGLGTRGDARDLEFVDPSLMRGAAAGRTSDIWALGVTLHIALTGFGLYPALSSADPMVAARMFLRSRPEPDAELSPRERAVVVRTIDPEVGKRYRTAAALADDIEELVR</sequence>
<dbReference type="EC" id="2.7.11.1" evidence="1"/>
<dbReference type="Gene3D" id="1.10.510.10">
    <property type="entry name" value="Transferase(Phosphotransferase) domain 1"/>
    <property type="match status" value="1"/>
</dbReference>
<dbReference type="SMART" id="SM00220">
    <property type="entry name" value="S_TKc"/>
    <property type="match status" value="1"/>
</dbReference>
<protein>
    <recommendedName>
        <fullName evidence="1">non-specific serine/threonine protein kinase</fullName>
        <ecNumber evidence="1">2.7.11.1</ecNumber>
    </recommendedName>
</protein>
<dbReference type="PANTHER" id="PTHR43289:SF6">
    <property type="entry name" value="SERINE_THREONINE-PROTEIN KINASE NEKL-3"/>
    <property type="match status" value="1"/>
</dbReference>
<comment type="caution">
    <text evidence="9">The sequence shown here is derived from an EMBL/GenBank/DDBJ whole genome shotgun (WGS) entry which is preliminary data.</text>
</comment>
<evidence type="ECO:0000256" key="6">
    <source>
        <dbReference type="ARBA" id="ARBA00022840"/>
    </source>
</evidence>
<evidence type="ECO:0000256" key="4">
    <source>
        <dbReference type="ARBA" id="ARBA00022741"/>
    </source>
</evidence>
<dbReference type="PROSITE" id="PS00107">
    <property type="entry name" value="PROTEIN_KINASE_ATP"/>
    <property type="match status" value="1"/>
</dbReference>
<gene>
    <name evidence="9" type="ORF">GCM10025782_09620</name>
</gene>
<name>A0ABP8XXB4_9MICO</name>
<evidence type="ECO:0000256" key="7">
    <source>
        <dbReference type="PROSITE-ProRule" id="PRU10141"/>
    </source>
</evidence>
<keyword evidence="3" id="KW-0808">Transferase</keyword>
<evidence type="ECO:0000313" key="9">
    <source>
        <dbReference type="EMBL" id="GAA4715211.1"/>
    </source>
</evidence>
<keyword evidence="5" id="KW-0418">Kinase</keyword>
<accession>A0ABP8XXB4</accession>
<proteinExistence type="predicted"/>
<dbReference type="PANTHER" id="PTHR43289">
    <property type="entry name" value="MITOGEN-ACTIVATED PROTEIN KINASE KINASE KINASE 20-RELATED"/>
    <property type="match status" value="1"/>
</dbReference>
<keyword evidence="2" id="KW-0723">Serine/threonine-protein kinase</keyword>
<evidence type="ECO:0000256" key="1">
    <source>
        <dbReference type="ARBA" id="ARBA00012513"/>
    </source>
</evidence>
<evidence type="ECO:0000313" key="10">
    <source>
        <dbReference type="Proteomes" id="UP001500556"/>
    </source>
</evidence>
<feature type="binding site" evidence="7">
    <location>
        <position position="40"/>
    </location>
    <ligand>
        <name>ATP</name>
        <dbReference type="ChEBI" id="CHEBI:30616"/>
    </ligand>
</feature>
<dbReference type="Pfam" id="PF00069">
    <property type="entry name" value="Pkinase"/>
    <property type="match status" value="1"/>
</dbReference>